<dbReference type="Pfam" id="PF13673">
    <property type="entry name" value="Acetyltransf_10"/>
    <property type="match status" value="1"/>
</dbReference>
<organism evidence="3 4">
    <name type="scientific">Paragonimus heterotremus</name>
    <dbReference type="NCBI Taxonomy" id="100268"/>
    <lineage>
        <taxon>Eukaryota</taxon>
        <taxon>Metazoa</taxon>
        <taxon>Spiralia</taxon>
        <taxon>Lophotrochozoa</taxon>
        <taxon>Platyhelminthes</taxon>
        <taxon>Trematoda</taxon>
        <taxon>Digenea</taxon>
        <taxon>Plagiorchiida</taxon>
        <taxon>Troglotremata</taxon>
        <taxon>Troglotrematidae</taxon>
        <taxon>Paragonimus</taxon>
    </lineage>
</organism>
<evidence type="ECO:0000313" key="4">
    <source>
        <dbReference type="Proteomes" id="UP000748531"/>
    </source>
</evidence>
<name>A0A8J4T1P0_9TREM</name>
<sequence length="309" mass="35608">MGSYKAFIGGCLGRKLHILSSMNSEDSGEIENDMLIANLASEHLIAAACNLRVRYPTRHQRIIHITLLAVRRFMRRKKLGTMVMNILMKTEVVGPYDAIVVHADIDAKSFFEKFGFTDDILINHAWTDFAGEYTNCRLMTYLPGFSRHKLHMQPCISGIFTDSYQSWLNEFDGSMQQWKMDTESAHRSQFTFYSRIREEMKFLQTALRTQNEQIYHLYDELLQAYTQLLSLNNPEVTSRDTEGANQYFAGISKRMKELKKLKENCNISFSPEDKTFVSLMEDSDTGGAKDNTKKSNLHCGDHHENVKLN</sequence>
<comment type="caution">
    <text evidence="3">The sequence shown here is derived from an EMBL/GenBank/DDBJ whole genome shotgun (WGS) entry which is preliminary data.</text>
</comment>
<dbReference type="OrthoDB" id="10249393at2759"/>
<evidence type="ECO:0000256" key="1">
    <source>
        <dbReference type="SAM" id="MobiDB-lite"/>
    </source>
</evidence>
<evidence type="ECO:0000313" key="3">
    <source>
        <dbReference type="EMBL" id="KAF5395174.1"/>
    </source>
</evidence>
<dbReference type="GO" id="GO:0016747">
    <property type="term" value="F:acyltransferase activity, transferring groups other than amino-acyl groups"/>
    <property type="evidence" value="ECO:0007669"/>
    <property type="project" value="InterPro"/>
</dbReference>
<dbReference type="AlphaFoldDB" id="A0A8J4T1P0"/>
<dbReference type="EMBL" id="LUCH01017244">
    <property type="protein sequence ID" value="KAF5395174.1"/>
    <property type="molecule type" value="Genomic_DNA"/>
</dbReference>
<evidence type="ECO:0000259" key="2">
    <source>
        <dbReference type="Pfam" id="PF13673"/>
    </source>
</evidence>
<dbReference type="Proteomes" id="UP000748531">
    <property type="component" value="Unassembled WGS sequence"/>
</dbReference>
<feature type="region of interest" description="Disordered" evidence="1">
    <location>
        <begin position="282"/>
        <end position="309"/>
    </location>
</feature>
<dbReference type="SUPFAM" id="SSF55729">
    <property type="entry name" value="Acyl-CoA N-acyltransferases (Nat)"/>
    <property type="match status" value="1"/>
</dbReference>
<proteinExistence type="predicted"/>
<keyword evidence="4" id="KW-1185">Reference proteome</keyword>
<protein>
    <recommendedName>
        <fullName evidence="2">N-acetyltransferase domain-containing protein</fullName>
    </recommendedName>
</protein>
<feature type="domain" description="N-acetyltransferase" evidence="2">
    <location>
        <begin position="61"/>
        <end position="118"/>
    </location>
</feature>
<reference evidence="3" key="1">
    <citation type="submission" date="2019-05" db="EMBL/GenBank/DDBJ databases">
        <title>Annotation for the trematode Paragonimus heterotremus.</title>
        <authorList>
            <person name="Choi Y.-J."/>
        </authorList>
    </citation>
    <scope>NUCLEOTIDE SEQUENCE</scope>
    <source>
        <strain evidence="3">LC</strain>
    </source>
</reference>
<dbReference type="Gene3D" id="3.40.630.30">
    <property type="match status" value="1"/>
</dbReference>
<gene>
    <name evidence="3" type="ORF">PHET_06478</name>
</gene>
<feature type="compositionally biased region" description="Basic and acidic residues" evidence="1">
    <location>
        <begin position="299"/>
        <end position="309"/>
    </location>
</feature>
<dbReference type="InterPro" id="IPR000182">
    <property type="entry name" value="GNAT_dom"/>
</dbReference>
<accession>A0A8J4T1P0</accession>
<dbReference type="InterPro" id="IPR016181">
    <property type="entry name" value="Acyl_CoA_acyltransferase"/>
</dbReference>